<proteinExistence type="predicted"/>
<sequence length="105" mass="11933">MRNLWRNVRFQFVAEPSSTQAHRGKGIHLQLLRKILQPGLQSADPQTNPHQRALPQMSRLQQRLPGQRHAAQTPRTVPPGKTSPGSESRAQSVHHDRRRTEAVLL</sequence>
<feature type="compositionally biased region" description="Polar residues" evidence="1">
    <location>
        <begin position="39"/>
        <end position="50"/>
    </location>
</feature>
<organism evidence="2">
    <name type="scientific">Culex pipiens</name>
    <name type="common">House mosquito</name>
    <dbReference type="NCBI Taxonomy" id="7175"/>
    <lineage>
        <taxon>Eukaryota</taxon>
        <taxon>Metazoa</taxon>
        <taxon>Ecdysozoa</taxon>
        <taxon>Arthropoda</taxon>
        <taxon>Hexapoda</taxon>
        <taxon>Insecta</taxon>
        <taxon>Pterygota</taxon>
        <taxon>Neoptera</taxon>
        <taxon>Endopterygota</taxon>
        <taxon>Diptera</taxon>
        <taxon>Nematocera</taxon>
        <taxon>Culicoidea</taxon>
        <taxon>Culicidae</taxon>
        <taxon>Culicinae</taxon>
        <taxon>Culicini</taxon>
        <taxon>Culex</taxon>
        <taxon>Culex</taxon>
    </lineage>
</organism>
<evidence type="ECO:0000313" key="2">
    <source>
        <dbReference type="EMBL" id="CAG6568440.1"/>
    </source>
</evidence>
<dbReference type="EMBL" id="HBUE01002193">
    <property type="protein sequence ID" value="CAG6444145.1"/>
    <property type="molecule type" value="Transcribed_RNA"/>
</dbReference>
<feature type="region of interest" description="Disordered" evidence="1">
    <location>
        <begin position="38"/>
        <end position="105"/>
    </location>
</feature>
<protein>
    <submittedName>
        <fullName evidence="2">(northern house mosquito) hypothetical protein</fullName>
    </submittedName>
</protein>
<reference evidence="2" key="1">
    <citation type="submission" date="2021-05" db="EMBL/GenBank/DDBJ databases">
        <authorList>
            <person name="Alioto T."/>
            <person name="Alioto T."/>
            <person name="Gomez Garrido J."/>
        </authorList>
    </citation>
    <scope>NUCLEOTIDE SEQUENCE</scope>
</reference>
<dbReference type="AlphaFoldDB" id="A0A8D8J8W3"/>
<evidence type="ECO:0000256" key="1">
    <source>
        <dbReference type="SAM" id="MobiDB-lite"/>
    </source>
</evidence>
<name>A0A8D8J8W3_CULPI</name>
<dbReference type="EMBL" id="HBUE01174509">
    <property type="protein sequence ID" value="CAG6516922.1"/>
    <property type="molecule type" value="Transcribed_RNA"/>
</dbReference>
<accession>A0A8D8J8W3</accession>
<dbReference type="EMBL" id="HBUE01280024">
    <property type="protein sequence ID" value="CAG6568440.1"/>
    <property type="molecule type" value="Transcribed_RNA"/>
</dbReference>